<evidence type="ECO:0000256" key="5">
    <source>
        <dbReference type="ARBA" id="ARBA00022597"/>
    </source>
</evidence>
<evidence type="ECO:0000256" key="13">
    <source>
        <dbReference type="ARBA" id="ARBA00023237"/>
    </source>
</evidence>
<name>A0ABY7S016_9FLAO</name>
<dbReference type="Proteomes" id="UP001202717">
    <property type="component" value="Chromosome"/>
</dbReference>
<evidence type="ECO:0000256" key="10">
    <source>
        <dbReference type="ARBA" id="ARBA00023114"/>
    </source>
</evidence>
<keyword evidence="7" id="KW-0732">Signal</keyword>
<protein>
    <submittedName>
        <fullName evidence="17">Polysaccharide biosynthesis/export family protein</fullName>
    </submittedName>
</protein>
<keyword evidence="10" id="KW-0626">Porin</keyword>
<comment type="similarity">
    <text evidence="2">Belongs to the BexD/CtrA/VexA family.</text>
</comment>
<evidence type="ECO:0000313" key="18">
    <source>
        <dbReference type="Proteomes" id="UP001202717"/>
    </source>
</evidence>
<evidence type="ECO:0000259" key="16">
    <source>
        <dbReference type="Pfam" id="PF22461"/>
    </source>
</evidence>
<keyword evidence="3" id="KW-0813">Transport</keyword>
<dbReference type="InterPro" id="IPR054765">
    <property type="entry name" value="SLBB_dom"/>
</dbReference>
<evidence type="ECO:0000256" key="8">
    <source>
        <dbReference type="ARBA" id="ARBA00023047"/>
    </source>
</evidence>
<dbReference type="PANTHER" id="PTHR33619">
    <property type="entry name" value="POLYSACCHARIDE EXPORT PROTEIN GFCE-RELATED"/>
    <property type="match status" value="1"/>
</dbReference>
<evidence type="ECO:0000256" key="12">
    <source>
        <dbReference type="ARBA" id="ARBA00023139"/>
    </source>
</evidence>
<gene>
    <name evidence="17" type="ORF">MUN68_003210</name>
</gene>
<evidence type="ECO:0000256" key="14">
    <source>
        <dbReference type="ARBA" id="ARBA00023288"/>
    </source>
</evidence>
<dbReference type="InterPro" id="IPR049712">
    <property type="entry name" value="Poly_export"/>
</dbReference>
<keyword evidence="11" id="KW-0472">Membrane</keyword>
<proteinExistence type="inferred from homology"/>
<keyword evidence="18" id="KW-1185">Reference proteome</keyword>
<feature type="domain" description="SLBB" evidence="16">
    <location>
        <begin position="147"/>
        <end position="226"/>
    </location>
</feature>
<dbReference type="RefSeq" id="WP_249995277.1">
    <property type="nucleotide sequence ID" value="NZ_CP116221.1"/>
</dbReference>
<keyword evidence="13" id="KW-0998">Cell outer membrane</keyword>
<keyword evidence="4" id="KW-1134">Transmembrane beta strand</keyword>
<keyword evidence="9" id="KW-0406">Ion transport</keyword>
<feature type="domain" description="Polysaccharide export protein N-terminal" evidence="15">
    <location>
        <begin position="43"/>
        <end position="141"/>
    </location>
</feature>
<keyword evidence="6" id="KW-0812">Transmembrane</keyword>
<keyword evidence="14" id="KW-0449">Lipoprotein</keyword>
<keyword evidence="5" id="KW-0762">Sugar transport</keyword>
<evidence type="ECO:0000256" key="9">
    <source>
        <dbReference type="ARBA" id="ARBA00023065"/>
    </source>
</evidence>
<evidence type="ECO:0000313" key="17">
    <source>
        <dbReference type="EMBL" id="WCO02509.1"/>
    </source>
</evidence>
<evidence type="ECO:0000256" key="11">
    <source>
        <dbReference type="ARBA" id="ARBA00023136"/>
    </source>
</evidence>
<dbReference type="Gene3D" id="3.10.560.10">
    <property type="entry name" value="Outer membrane lipoprotein wza domain like"/>
    <property type="match status" value="1"/>
</dbReference>
<evidence type="ECO:0000256" key="4">
    <source>
        <dbReference type="ARBA" id="ARBA00022452"/>
    </source>
</evidence>
<evidence type="ECO:0000256" key="6">
    <source>
        <dbReference type="ARBA" id="ARBA00022692"/>
    </source>
</evidence>
<dbReference type="EMBL" id="CP116221">
    <property type="protein sequence ID" value="WCO02509.1"/>
    <property type="molecule type" value="Genomic_DNA"/>
</dbReference>
<keyword evidence="12" id="KW-0564">Palmitate</keyword>
<sequence length="264" mass="29551">MNRLLLLTGLLLCVLSTSCIPHKDIVYLQEKDKPSDSTQVMVEQQKPYRVQINDILNVRVKALDQETVTILNPAGDGNLNADSAERAYFDGFTVDMHGNIRIPTLGKINVLGFTCEDIEKRIEKQLLDEQFKETANIFVTVKLAGLRFTVNGEVGSPGTITLFQERVNIFEAIANSGEIPVSGNRKEVQIIRQYPQGQKIHTLDLTDVAVMKSPYYYIQPNDVIYVRPLKQKTWGTGTTGRESLTTIISILSLLTTTILLINRA</sequence>
<dbReference type="PROSITE" id="PS51257">
    <property type="entry name" value="PROKAR_LIPOPROTEIN"/>
    <property type="match status" value="1"/>
</dbReference>
<evidence type="ECO:0000256" key="1">
    <source>
        <dbReference type="ARBA" id="ARBA00004571"/>
    </source>
</evidence>
<dbReference type="Pfam" id="PF22461">
    <property type="entry name" value="SLBB_2"/>
    <property type="match status" value="1"/>
</dbReference>
<dbReference type="Pfam" id="PF02563">
    <property type="entry name" value="Poly_export"/>
    <property type="match status" value="1"/>
</dbReference>
<organism evidence="17 18">
    <name type="scientific">Psychroserpens ponticola</name>
    <dbReference type="NCBI Taxonomy" id="2932268"/>
    <lineage>
        <taxon>Bacteria</taxon>
        <taxon>Pseudomonadati</taxon>
        <taxon>Bacteroidota</taxon>
        <taxon>Flavobacteriia</taxon>
        <taxon>Flavobacteriales</taxon>
        <taxon>Flavobacteriaceae</taxon>
        <taxon>Psychroserpens</taxon>
    </lineage>
</organism>
<comment type="subcellular location">
    <subcellularLocation>
        <location evidence="1">Cell outer membrane</location>
        <topology evidence="1">Multi-pass membrane protein</topology>
    </subcellularLocation>
</comment>
<keyword evidence="8" id="KW-0625">Polysaccharide transport</keyword>
<evidence type="ECO:0000256" key="7">
    <source>
        <dbReference type="ARBA" id="ARBA00022729"/>
    </source>
</evidence>
<accession>A0ABY7S016</accession>
<dbReference type="PANTHER" id="PTHR33619:SF3">
    <property type="entry name" value="POLYSACCHARIDE EXPORT PROTEIN GFCE-RELATED"/>
    <property type="match status" value="1"/>
</dbReference>
<dbReference type="InterPro" id="IPR003715">
    <property type="entry name" value="Poly_export_N"/>
</dbReference>
<evidence type="ECO:0000259" key="15">
    <source>
        <dbReference type="Pfam" id="PF02563"/>
    </source>
</evidence>
<evidence type="ECO:0000256" key="2">
    <source>
        <dbReference type="ARBA" id="ARBA00009450"/>
    </source>
</evidence>
<evidence type="ECO:0000256" key="3">
    <source>
        <dbReference type="ARBA" id="ARBA00022448"/>
    </source>
</evidence>
<reference evidence="17 18" key="1">
    <citation type="submission" date="2023-01" db="EMBL/GenBank/DDBJ databases">
        <title>Psychroserpens ponticola sp. nov., isolated from seawater.</title>
        <authorList>
            <person name="Kristyanto S."/>
            <person name="Jung J."/>
            <person name="Kim J.M."/>
            <person name="Jeon C.O."/>
        </authorList>
    </citation>
    <scope>NUCLEOTIDE SEQUENCE [LARGE SCALE GENOMIC DNA]</scope>
    <source>
        <strain evidence="17 18">MSW6</strain>
    </source>
</reference>